<evidence type="ECO:0000313" key="2">
    <source>
        <dbReference type="EMBL" id="OGF28554.1"/>
    </source>
</evidence>
<dbReference type="GO" id="GO:0007165">
    <property type="term" value="P:signal transduction"/>
    <property type="evidence" value="ECO:0007669"/>
    <property type="project" value="TreeGrafter"/>
</dbReference>
<name>A0A1F5SPE6_9BACT</name>
<feature type="binding site" evidence="1">
    <location>
        <position position="85"/>
    </location>
    <ligand>
        <name>Mg(2+)</name>
        <dbReference type="ChEBI" id="CHEBI:18420"/>
        <label>1</label>
        <note>catalytic</note>
    </ligand>
</feature>
<dbReference type="SUPFAM" id="SSF56655">
    <property type="entry name" value="Carbohydrate phosphatase"/>
    <property type="match status" value="1"/>
</dbReference>
<keyword evidence="1" id="KW-0460">Magnesium</keyword>
<organism evidence="2 3">
    <name type="scientific">Candidatus Falkowbacteria bacterium RIFOXYA2_FULL_47_9</name>
    <dbReference type="NCBI Taxonomy" id="1797995"/>
    <lineage>
        <taxon>Bacteria</taxon>
        <taxon>Candidatus Falkowiibacteriota</taxon>
    </lineage>
</organism>
<reference evidence="2 3" key="1">
    <citation type="journal article" date="2016" name="Nat. Commun.">
        <title>Thousands of microbial genomes shed light on interconnected biogeochemical processes in an aquifer system.</title>
        <authorList>
            <person name="Anantharaman K."/>
            <person name="Brown C.T."/>
            <person name="Hug L.A."/>
            <person name="Sharon I."/>
            <person name="Castelle C.J."/>
            <person name="Probst A.J."/>
            <person name="Thomas B.C."/>
            <person name="Singh A."/>
            <person name="Wilkins M.J."/>
            <person name="Karaoz U."/>
            <person name="Brodie E.L."/>
            <person name="Williams K.H."/>
            <person name="Hubbard S.S."/>
            <person name="Banfield J.F."/>
        </authorList>
    </citation>
    <scope>NUCLEOTIDE SEQUENCE [LARGE SCALE GENOMIC DNA]</scope>
</reference>
<dbReference type="AlphaFoldDB" id="A0A1F5SPE6"/>
<feature type="binding site" evidence="1">
    <location>
        <position position="66"/>
    </location>
    <ligand>
        <name>Mg(2+)</name>
        <dbReference type="ChEBI" id="CHEBI:18420"/>
        <label>1</label>
        <note>catalytic</note>
    </ligand>
</feature>
<dbReference type="Gene3D" id="3.30.540.10">
    <property type="entry name" value="Fructose-1,6-Bisphosphatase, subunit A, domain 1"/>
    <property type="match status" value="1"/>
</dbReference>
<dbReference type="GO" id="GO:0006020">
    <property type="term" value="P:inositol metabolic process"/>
    <property type="evidence" value="ECO:0007669"/>
    <property type="project" value="TreeGrafter"/>
</dbReference>
<evidence type="ECO:0000256" key="1">
    <source>
        <dbReference type="PIRSR" id="PIRSR600760-2"/>
    </source>
</evidence>
<comment type="caution">
    <text evidence="2">The sequence shown here is derived from an EMBL/GenBank/DDBJ whole genome shotgun (WGS) entry which is preliminary data.</text>
</comment>
<evidence type="ECO:0000313" key="3">
    <source>
        <dbReference type="Proteomes" id="UP000178925"/>
    </source>
</evidence>
<dbReference type="GO" id="GO:0046872">
    <property type="term" value="F:metal ion binding"/>
    <property type="evidence" value="ECO:0007669"/>
    <property type="project" value="UniProtKB-KW"/>
</dbReference>
<feature type="binding site" evidence="1">
    <location>
        <position position="82"/>
    </location>
    <ligand>
        <name>Mg(2+)</name>
        <dbReference type="ChEBI" id="CHEBI:18420"/>
        <label>1</label>
        <note>catalytic</note>
    </ligand>
</feature>
<dbReference type="InterPro" id="IPR000760">
    <property type="entry name" value="Inositol_monophosphatase-like"/>
</dbReference>
<dbReference type="PANTHER" id="PTHR20854">
    <property type="entry name" value="INOSITOL MONOPHOSPHATASE"/>
    <property type="match status" value="1"/>
</dbReference>
<accession>A0A1F5SPE6</accession>
<protein>
    <recommendedName>
        <fullName evidence="4">Inositol-phosphate phosphatase</fullName>
    </recommendedName>
</protein>
<keyword evidence="1" id="KW-0479">Metal-binding</keyword>
<comment type="cofactor">
    <cofactor evidence="1">
        <name>Mg(2+)</name>
        <dbReference type="ChEBI" id="CHEBI:18420"/>
    </cofactor>
</comment>
<dbReference type="Gene3D" id="3.40.190.80">
    <property type="match status" value="1"/>
</dbReference>
<dbReference type="Pfam" id="PF00459">
    <property type="entry name" value="Inositol_P"/>
    <property type="match status" value="1"/>
</dbReference>
<feature type="binding site" evidence="1">
    <location>
        <position position="84"/>
    </location>
    <ligand>
        <name>Mg(2+)</name>
        <dbReference type="ChEBI" id="CHEBI:18420"/>
        <label>1</label>
        <note>catalytic</note>
    </ligand>
</feature>
<dbReference type="GO" id="GO:0008934">
    <property type="term" value="F:inositol monophosphate 1-phosphatase activity"/>
    <property type="evidence" value="ECO:0007669"/>
    <property type="project" value="TreeGrafter"/>
</dbReference>
<dbReference type="EMBL" id="MFGC01000009">
    <property type="protein sequence ID" value="OGF28554.1"/>
    <property type="molecule type" value="Genomic_DNA"/>
</dbReference>
<dbReference type="PRINTS" id="PR00377">
    <property type="entry name" value="IMPHPHTASES"/>
</dbReference>
<dbReference type="PANTHER" id="PTHR20854:SF4">
    <property type="entry name" value="INOSITOL-1-MONOPHOSPHATASE-RELATED"/>
    <property type="match status" value="1"/>
</dbReference>
<sequence length="257" mass="28635">MDRTIEIMTEAARAGGAVLKKYFGQQLVVTEKSTVADFQTIADVESERAIVAVLSRYFPDYNINAEESGVTDKGSARTFFIDPLDGSNNFVIGVPDFSVGIALLEANSVIRAVIYHPILDQVYYALRGGGAYRDGKPLRVNAESDIRRATLTYIPTYIYDKEYGSKLYHRLYVEKLARRYLSMWAAQINFCLLASGAIEAIITNGMELHDYLPCKLIAREAGALLTDWSGKLDEDDRNDKFVASNGTKLHEEILAVL</sequence>
<gene>
    <name evidence="2" type="ORF">A2242_02645</name>
</gene>
<dbReference type="STRING" id="1797995.A2242_02645"/>
<proteinExistence type="predicted"/>
<feature type="binding site" evidence="1">
    <location>
        <position position="210"/>
    </location>
    <ligand>
        <name>Mg(2+)</name>
        <dbReference type="ChEBI" id="CHEBI:18420"/>
        <label>1</label>
        <note>catalytic</note>
    </ligand>
</feature>
<evidence type="ECO:0008006" key="4">
    <source>
        <dbReference type="Google" id="ProtNLM"/>
    </source>
</evidence>
<dbReference type="Proteomes" id="UP000178925">
    <property type="component" value="Unassembled WGS sequence"/>
</dbReference>